<proteinExistence type="predicted"/>
<sequence>MLADFALLPAAQPISLPDLTPVVVSEVIDDHEHTHVLSRFGDSSWDLTPYFEQSNVPESMKTIVWPQGLPSSLLLDTKTALYVWFKEGRPGYQTAIARTIFVAAVNAGPILRWLVQQGVTAFADIKPLHLSVYRQLCKEDDLRPRGIKSRLEIVNLAWVFRDHLHSPPGQYPWGEMPFAAYCGLMGHELRSSARQGVGKTPVIPRDVQSELFLHCERLFEQAENLFRKRDAGSLGPSTEPMRDLRDACLYLLSITSGMRNEEVIGVEVGAGRRELRGGVEYCWVSSVEHKTGKGRVDYMVPPMTLKVIEVLERYSAPLRATLRGEIQALEASLAGIKNPADGMGLVKRLKQARADCQRLFLGVIYGKYNQITALSGVATRVAMLRLARNAGQDWKLSPHQCRRTYARMFVESRMGRQALVFLKWQFKHSSISMSQLYAANPDQDPALFEDMLAEYFDIKRDLLESWSSPDQRLSGGAGRKILEMRASAIPDRERLVVNTAMQINIRATGHGWCIAQDAGCGGAGLYENTRCVDCKNSVIDAEHFAVWQGIHDQHREMLALDDLGPVVNARIRRDLALSASVIADFGVHIDSGTAAIQSTEGSPK</sequence>
<reference evidence="2" key="1">
    <citation type="submission" date="2017-05" db="EMBL/GenBank/DDBJ databases">
        <title>Polyphasic characterization of four soil-derived phenanthrene-degrading Acidovorax strains and proposal of Acidovorax phenanthrenivorans sp. nov.</title>
        <authorList>
            <person name="Singleton D."/>
            <person name="Lee J."/>
            <person name="Dickey A.N."/>
            <person name="Stroud A."/>
            <person name="Scholl E.H."/>
            <person name="Wright F.A."/>
            <person name="Aitken M.D."/>
        </authorList>
    </citation>
    <scope>NUCLEOTIDE SEQUENCE</scope>
    <source>
        <strain evidence="2">P4</strain>
        <plasmid evidence="2">pACP4.2</plasmid>
    </source>
</reference>
<dbReference type="OrthoDB" id="8768428at2"/>
<dbReference type="InterPro" id="IPR011010">
    <property type="entry name" value="DNA_brk_join_enz"/>
</dbReference>
<dbReference type="GO" id="GO:0006310">
    <property type="term" value="P:DNA recombination"/>
    <property type="evidence" value="ECO:0007669"/>
    <property type="project" value="UniProtKB-KW"/>
</dbReference>
<dbReference type="EMBL" id="CP021368">
    <property type="protein sequence ID" value="ART61390.1"/>
    <property type="molecule type" value="Genomic_DNA"/>
</dbReference>
<accession>A0A240UK42</accession>
<dbReference type="Gene3D" id="1.10.443.10">
    <property type="entry name" value="Intergrase catalytic core"/>
    <property type="match status" value="1"/>
</dbReference>
<dbReference type="RefSeq" id="WP_086929109.1">
    <property type="nucleotide sequence ID" value="NZ_CP021364.1"/>
</dbReference>
<dbReference type="GO" id="GO:0003677">
    <property type="term" value="F:DNA binding"/>
    <property type="evidence" value="ECO:0007669"/>
    <property type="project" value="InterPro"/>
</dbReference>
<evidence type="ECO:0000256" key="1">
    <source>
        <dbReference type="ARBA" id="ARBA00023172"/>
    </source>
</evidence>
<evidence type="ECO:0000313" key="3">
    <source>
        <dbReference type="Proteomes" id="UP000194440"/>
    </source>
</evidence>
<keyword evidence="2" id="KW-0614">Plasmid</keyword>
<dbReference type="GO" id="GO:0015074">
    <property type="term" value="P:DNA integration"/>
    <property type="evidence" value="ECO:0007669"/>
    <property type="project" value="InterPro"/>
</dbReference>
<dbReference type="KEGG" id="acis:CBP35_20820"/>
<organism evidence="2 3">
    <name type="scientific">Acidovorax carolinensis</name>
    <dbReference type="NCBI Taxonomy" id="553814"/>
    <lineage>
        <taxon>Bacteria</taxon>
        <taxon>Pseudomonadati</taxon>
        <taxon>Pseudomonadota</taxon>
        <taxon>Betaproteobacteria</taxon>
        <taxon>Burkholderiales</taxon>
        <taxon>Comamonadaceae</taxon>
        <taxon>Acidovorax</taxon>
    </lineage>
</organism>
<dbReference type="SUPFAM" id="SSF56349">
    <property type="entry name" value="DNA breaking-rejoining enzymes"/>
    <property type="match status" value="1"/>
</dbReference>
<name>A0A240UK42_9BURK</name>
<keyword evidence="3" id="KW-1185">Reference proteome</keyword>
<dbReference type="Proteomes" id="UP000194440">
    <property type="component" value="Plasmid pACP4.2"/>
</dbReference>
<evidence type="ECO:0008006" key="4">
    <source>
        <dbReference type="Google" id="ProtNLM"/>
    </source>
</evidence>
<dbReference type="KEGG" id="acip:CBP36_20735"/>
<protein>
    <recommendedName>
        <fullName evidence="4">Tyr recombinase domain-containing protein</fullName>
    </recommendedName>
</protein>
<evidence type="ECO:0000313" key="2">
    <source>
        <dbReference type="EMBL" id="ART61390.1"/>
    </source>
</evidence>
<keyword evidence="1" id="KW-0233">DNA recombination</keyword>
<dbReference type="AlphaFoldDB" id="A0A240UK42"/>
<geneLocation type="plasmid" evidence="2 3">
    <name>pACP4.2</name>
</geneLocation>
<dbReference type="InterPro" id="IPR013762">
    <property type="entry name" value="Integrase-like_cat_sf"/>
</dbReference>
<gene>
    <name evidence="2" type="ORF">CBP36_20735</name>
</gene>